<dbReference type="PANTHER" id="PTHR43537">
    <property type="entry name" value="TRANSCRIPTIONAL REGULATOR, GNTR FAMILY"/>
    <property type="match status" value="1"/>
</dbReference>
<dbReference type="SUPFAM" id="SSF46785">
    <property type="entry name" value="Winged helix' DNA-binding domain"/>
    <property type="match status" value="1"/>
</dbReference>
<dbReference type="InterPro" id="IPR036388">
    <property type="entry name" value="WH-like_DNA-bd_sf"/>
</dbReference>
<dbReference type="PROSITE" id="PS50949">
    <property type="entry name" value="HTH_GNTR"/>
    <property type="match status" value="1"/>
</dbReference>
<evidence type="ECO:0000313" key="6">
    <source>
        <dbReference type="Proteomes" id="UP000199288"/>
    </source>
</evidence>
<evidence type="ECO:0000256" key="3">
    <source>
        <dbReference type="ARBA" id="ARBA00023163"/>
    </source>
</evidence>
<dbReference type="GO" id="GO:0003677">
    <property type="term" value="F:DNA binding"/>
    <property type="evidence" value="ECO:0007669"/>
    <property type="project" value="UniProtKB-KW"/>
</dbReference>
<sequence length="234" mass="26029">MATELVDELGARIANREIAAGSTFTIADICDKYGLSRTVAREAMRVLEDKGMLVPKRRVGLQVTPISEWTPFDPAIIRWRLAGRARKEELQALGELCTALAPWACWYSANRASEADRELMLAYAQRMVTLLGEERFASFVDLEISFQCVLYRSANNRLFDGIANLIGDVIRTTYGQRPERLLGDDSVGHSYCELAEAIRCGDAEAARNAMMAILAHLGFDSFQGFSLEPLISRS</sequence>
<reference evidence="6" key="1">
    <citation type="submission" date="2016-10" db="EMBL/GenBank/DDBJ databases">
        <authorList>
            <person name="Varghese N."/>
            <person name="Submissions S."/>
        </authorList>
    </citation>
    <scope>NUCLEOTIDE SEQUENCE [LARGE SCALE GENOMIC DNA]</scope>
    <source>
        <strain evidence="6">KPR-1</strain>
    </source>
</reference>
<dbReference type="SMART" id="SM00895">
    <property type="entry name" value="FCD"/>
    <property type="match status" value="1"/>
</dbReference>
<dbReference type="OrthoDB" id="4164516at2"/>
<dbReference type="Proteomes" id="UP000199288">
    <property type="component" value="Unassembled WGS sequence"/>
</dbReference>
<dbReference type="InterPro" id="IPR011711">
    <property type="entry name" value="GntR_C"/>
</dbReference>
<dbReference type="RefSeq" id="WP_092563773.1">
    <property type="nucleotide sequence ID" value="NZ_FNQV01000006.1"/>
</dbReference>
<keyword evidence="3" id="KW-0804">Transcription</keyword>
<dbReference type="Pfam" id="PF07729">
    <property type="entry name" value="FCD"/>
    <property type="match status" value="1"/>
</dbReference>
<dbReference type="AlphaFoldDB" id="A0A1H3ZTY2"/>
<gene>
    <name evidence="5" type="ORF">SAMN02910418_01272</name>
</gene>
<accession>A0A1H3ZTY2</accession>
<evidence type="ECO:0000259" key="4">
    <source>
        <dbReference type="PROSITE" id="PS50949"/>
    </source>
</evidence>
<protein>
    <submittedName>
        <fullName evidence="5">DNA-binding transcriptional regulator, FadR family</fullName>
    </submittedName>
</protein>
<evidence type="ECO:0000256" key="2">
    <source>
        <dbReference type="ARBA" id="ARBA00023125"/>
    </source>
</evidence>
<keyword evidence="2 5" id="KW-0238">DNA-binding</keyword>
<dbReference type="EMBL" id="FNQV01000006">
    <property type="protein sequence ID" value="SEA26732.1"/>
    <property type="molecule type" value="Genomic_DNA"/>
</dbReference>
<dbReference type="PANTHER" id="PTHR43537:SF44">
    <property type="entry name" value="GNTR FAMILY REGULATORY PROTEIN"/>
    <property type="match status" value="1"/>
</dbReference>
<dbReference type="Gene3D" id="1.10.10.10">
    <property type="entry name" value="Winged helix-like DNA-binding domain superfamily/Winged helix DNA-binding domain"/>
    <property type="match status" value="1"/>
</dbReference>
<dbReference type="Gene3D" id="1.20.120.530">
    <property type="entry name" value="GntR ligand-binding domain-like"/>
    <property type="match status" value="1"/>
</dbReference>
<dbReference type="SUPFAM" id="SSF48008">
    <property type="entry name" value="GntR ligand-binding domain-like"/>
    <property type="match status" value="1"/>
</dbReference>
<dbReference type="InterPro" id="IPR000524">
    <property type="entry name" value="Tscrpt_reg_HTH_GntR"/>
</dbReference>
<name>A0A1H3ZTY2_9ACTO</name>
<evidence type="ECO:0000256" key="1">
    <source>
        <dbReference type="ARBA" id="ARBA00023015"/>
    </source>
</evidence>
<dbReference type="Pfam" id="PF00392">
    <property type="entry name" value="GntR"/>
    <property type="match status" value="1"/>
</dbReference>
<keyword evidence="1" id="KW-0805">Transcription regulation</keyword>
<keyword evidence="6" id="KW-1185">Reference proteome</keyword>
<dbReference type="InterPro" id="IPR008920">
    <property type="entry name" value="TF_FadR/GntR_C"/>
</dbReference>
<evidence type="ECO:0000313" key="5">
    <source>
        <dbReference type="EMBL" id="SEA26732.1"/>
    </source>
</evidence>
<dbReference type="InterPro" id="IPR036390">
    <property type="entry name" value="WH_DNA-bd_sf"/>
</dbReference>
<proteinExistence type="predicted"/>
<dbReference type="GO" id="GO:0003700">
    <property type="term" value="F:DNA-binding transcription factor activity"/>
    <property type="evidence" value="ECO:0007669"/>
    <property type="project" value="InterPro"/>
</dbReference>
<organism evidence="5 6">
    <name type="scientific">Bowdeniella nasicola</name>
    <dbReference type="NCBI Taxonomy" id="208480"/>
    <lineage>
        <taxon>Bacteria</taxon>
        <taxon>Bacillati</taxon>
        <taxon>Actinomycetota</taxon>
        <taxon>Actinomycetes</taxon>
        <taxon>Actinomycetales</taxon>
        <taxon>Actinomycetaceae</taxon>
        <taxon>Bowdeniella</taxon>
    </lineage>
</organism>
<feature type="domain" description="HTH gntR-type" evidence="4">
    <location>
        <begin position="1"/>
        <end position="66"/>
    </location>
</feature>
<dbReference type="SMART" id="SM00345">
    <property type="entry name" value="HTH_GNTR"/>
    <property type="match status" value="1"/>
</dbReference>